<protein>
    <submittedName>
        <fullName evidence="1">Uncharacterized protein</fullName>
    </submittedName>
</protein>
<dbReference type="VEuPathDB" id="MicrosporidiaDB:EDEG_01144"/>
<dbReference type="HOGENOM" id="CLU_1695042_0_0_1"/>
<dbReference type="EMBL" id="AFBI03000015">
    <property type="protein sequence ID" value="EJW04653.1"/>
    <property type="molecule type" value="Genomic_DNA"/>
</dbReference>
<dbReference type="InParanoid" id="J8ZYD2"/>
<gene>
    <name evidence="1" type="ORF">EDEG_01144</name>
</gene>
<proteinExistence type="predicted"/>
<reference evidence="1 2" key="1">
    <citation type="submission" date="2011-08" db="EMBL/GenBank/DDBJ databases">
        <authorList>
            <person name="Liu Z.J."/>
            <person name="Shi F.L."/>
            <person name="Lu J.Q."/>
            <person name="Li M."/>
            <person name="Wang Z.L."/>
        </authorList>
    </citation>
    <scope>NUCLEOTIDE SEQUENCE [LARGE SCALE GENOMIC DNA]</scope>
    <source>
        <strain evidence="1 2">USNM 41457</strain>
    </source>
</reference>
<sequence length="171" mass="19819">MNFDYCEEYAAGLCTNELFCLKGITQQCTKNHLAESREAYVQSKVLIGFEKQILNKFNVILNDVASKITHMERVFKNMETNNYLDAYNEVNSVLENDPDNYSLVRLKGLLVNCIINQNRNVARFLCCRVCGAVCVKDKNCEHSFHQAYVKLRDKCKELRERINKMKSDDAE</sequence>
<dbReference type="Proteomes" id="UP000003163">
    <property type="component" value="Unassembled WGS sequence"/>
</dbReference>
<evidence type="ECO:0000313" key="2">
    <source>
        <dbReference type="Proteomes" id="UP000003163"/>
    </source>
</evidence>
<organism evidence="1 2">
    <name type="scientific">Edhazardia aedis (strain USNM 41457)</name>
    <name type="common">Microsporidian parasite</name>
    <dbReference type="NCBI Taxonomy" id="1003232"/>
    <lineage>
        <taxon>Eukaryota</taxon>
        <taxon>Fungi</taxon>
        <taxon>Fungi incertae sedis</taxon>
        <taxon>Microsporidia</taxon>
        <taxon>Edhazardia</taxon>
    </lineage>
</organism>
<dbReference type="OMA" id="ERCEHPF"/>
<name>J8ZYD2_EDHAE</name>
<keyword evidence="2" id="KW-1185">Reference proteome</keyword>
<dbReference type="AlphaFoldDB" id="J8ZYD2"/>
<comment type="caution">
    <text evidence="1">The sequence shown here is derived from an EMBL/GenBank/DDBJ whole genome shotgun (WGS) entry which is preliminary data.</text>
</comment>
<evidence type="ECO:0000313" key="1">
    <source>
        <dbReference type="EMBL" id="EJW04653.1"/>
    </source>
</evidence>
<accession>J8ZYD2</accession>
<reference evidence="2" key="2">
    <citation type="submission" date="2015-07" db="EMBL/GenBank/DDBJ databases">
        <title>Contrasting host-pathogen interactions and genome evolution in two generalist and specialist microsporidian pathogens of mosquitoes.</title>
        <authorList>
            <consortium name="The Broad Institute Genomics Platform"/>
            <consortium name="The Broad Institute Genome Sequencing Center for Infectious Disease"/>
            <person name="Cuomo C.A."/>
            <person name="Sanscrainte N.D."/>
            <person name="Goldberg J.M."/>
            <person name="Heiman D."/>
            <person name="Young S."/>
            <person name="Zeng Q."/>
            <person name="Becnel J.J."/>
            <person name="Birren B.W."/>
        </authorList>
    </citation>
    <scope>NUCLEOTIDE SEQUENCE [LARGE SCALE GENOMIC DNA]</scope>
    <source>
        <strain evidence="2">USNM 41457</strain>
    </source>
</reference>